<evidence type="ECO:0000313" key="2">
    <source>
        <dbReference type="Proteomes" id="UP000308092"/>
    </source>
</evidence>
<reference evidence="1 2" key="1">
    <citation type="submission" date="2019-03" db="EMBL/GenBank/DDBJ databases">
        <title>The genome sequence of a newly discovered highly antifungal drug resistant Aspergillus species, Aspergillus tanneri NIH 1004.</title>
        <authorList>
            <person name="Mounaud S."/>
            <person name="Singh I."/>
            <person name="Joardar V."/>
            <person name="Pakala S."/>
            <person name="Pakala S."/>
            <person name="Venepally P."/>
            <person name="Hoover J."/>
            <person name="Nierman W."/>
            <person name="Chung J."/>
            <person name="Losada L."/>
        </authorList>
    </citation>
    <scope>NUCLEOTIDE SEQUENCE [LARGE SCALE GENOMIC DNA]</scope>
    <source>
        <strain evidence="1 2">NIH1004</strain>
    </source>
</reference>
<proteinExistence type="predicted"/>
<evidence type="ECO:0000313" key="1">
    <source>
        <dbReference type="EMBL" id="THC95036.1"/>
    </source>
</evidence>
<dbReference type="Proteomes" id="UP000308092">
    <property type="component" value="Unassembled WGS sequence"/>
</dbReference>
<gene>
    <name evidence="1" type="ORF">EYZ11_005474</name>
</gene>
<name>A0A4S3JHU3_9EURO</name>
<dbReference type="AlphaFoldDB" id="A0A4S3JHU3"/>
<accession>A0A4S3JHU3</accession>
<protein>
    <submittedName>
        <fullName evidence="1">Uncharacterized protein</fullName>
    </submittedName>
</protein>
<comment type="caution">
    <text evidence="1">The sequence shown here is derived from an EMBL/GenBank/DDBJ whole genome shotgun (WGS) entry which is preliminary data.</text>
</comment>
<organism evidence="1 2">
    <name type="scientific">Aspergillus tanneri</name>
    <dbReference type="NCBI Taxonomy" id="1220188"/>
    <lineage>
        <taxon>Eukaryota</taxon>
        <taxon>Fungi</taxon>
        <taxon>Dikarya</taxon>
        <taxon>Ascomycota</taxon>
        <taxon>Pezizomycotina</taxon>
        <taxon>Eurotiomycetes</taxon>
        <taxon>Eurotiomycetidae</taxon>
        <taxon>Eurotiales</taxon>
        <taxon>Aspergillaceae</taxon>
        <taxon>Aspergillus</taxon>
        <taxon>Aspergillus subgen. Circumdati</taxon>
    </lineage>
</organism>
<keyword evidence="2" id="KW-1185">Reference proteome</keyword>
<dbReference type="VEuPathDB" id="FungiDB:EYZ11_005474"/>
<sequence length="28" mass="3095">MAPLSQITMINLTRSELDSKTMGSPWSV</sequence>
<dbReference type="EMBL" id="SOSA01000176">
    <property type="protein sequence ID" value="THC95036.1"/>
    <property type="molecule type" value="Genomic_DNA"/>
</dbReference>